<organism evidence="1 2">
    <name type="scientific">Bacillus benzoevorans</name>
    <dbReference type="NCBI Taxonomy" id="1456"/>
    <lineage>
        <taxon>Bacteria</taxon>
        <taxon>Bacillati</taxon>
        <taxon>Bacillota</taxon>
        <taxon>Bacilli</taxon>
        <taxon>Bacillales</taxon>
        <taxon>Bacillaceae</taxon>
        <taxon>Bacillus</taxon>
    </lineage>
</organism>
<protein>
    <recommendedName>
        <fullName evidence="3">YhfH family protein</fullName>
    </recommendedName>
</protein>
<sequence>MLTNNTMQDLSNKICSECGQTLNEKVENYLMECDYCLSKKTE</sequence>
<dbReference type="Pfam" id="PF14149">
    <property type="entry name" value="YhfH"/>
    <property type="match status" value="1"/>
</dbReference>
<reference evidence="1 2" key="1">
    <citation type="submission" date="2020-08" db="EMBL/GenBank/DDBJ databases">
        <title>Genomic Encyclopedia of Type Strains, Phase IV (KMG-IV): sequencing the most valuable type-strain genomes for metagenomic binning, comparative biology and taxonomic classification.</title>
        <authorList>
            <person name="Goeker M."/>
        </authorList>
    </citation>
    <scope>NUCLEOTIDE SEQUENCE [LARGE SCALE GENOMIC DNA]</scope>
    <source>
        <strain evidence="1 2">DSM 5391</strain>
    </source>
</reference>
<name>A0A7X0LUQ1_9BACI</name>
<accession>A0A7X0LUQ1</accession>
<evidence type="ECO:0008006" key="3">
    <source>
        <dbReference type="Google" id="ProtNLM"/>
    </source>
</evidence>
<gene>
    <name evidence="1" type="ORF">HNR53_001814</name>
</gene>
<proteinExistence type="predicted"/>
<dbReference type="InterPro" id="IPR025432">
    <property type="entry name" value="YhfH-like"/>
</dbReference>
<comment type="caution">
    <text evidence="1">The sequence shown here is derived from an EMBL/GenBank/DDBJ whole genome shotgun (WGS) entry which is preliminary data.</text>
</comment>
<dbReference type="Proteomes" id="UP000531594">
    <property type="component" value="Unassembled WGS sequence"/>
</dbReference>
<keyword evidence="2" id="KW-1185">Reference proteome</keyword>
<evidence type="ECO:0000313" key="2">
    <source>
        <dbReference type="Proteomes" id="UP000531594"/>
    </source>
</evidence>
<dbReference type="AlphaFoldDB" id="A0A7X0LUQ1"/>
<evidence type="ECO:0000313" key="1">
    <source>
        <dbReference type="EMBL" id="MBB6445196.1"/>
    </source>
</evidence>
<dbReference type="EMBL" id="JACHGK010000005">
    <property type="protein sequence ID" value="MBB6445196.1"/>
    <property type="molecule type" value="Genomic_DNA"/>
</dbReference>
<dbReference type="RefSeq" id="WP_184525014.1">
    <property type="nucleotide sequence ID" value="NZ_JACHGK010000005.1"/>
</dbReference>